<sequence>MPNIIPSPEWLQIVSFVVNVIFITYEFSVFIKERKHKQELANIFNSEYRATRSLATSTKDVNIKLQIEHLAEFLKAVTRNLTGRRYDEVGGDHHNFLVRWLENIFDKSRREPRSEIPRNKKAD</sequence>
<evidence type="ECO:0000313" key="3">
    <source>
        <dbReference type="Proteomes" id="UP000177987"/>
    </source>
</evidence>
<evidence type="ECO:0000313" key="2">
    <source>
        <dbReference type="EMBL" id="OHA84093.1"/>
    </source>
</evidence>
<accession>A0A1G2SGC5</accession>
<keyword evidence="1" id="KW-0472">Membrane</keyword>
<name>A0A1G2SGC5_9BACT</name>
<dbReference type="Proteomes" id="UP000177987">
    <property type="component" value="Unassembled WGS sequence"/>
</dbReference>
<protein>
    <submittedName>
        <fullName evidence="2">Uncharacterized protein</fullName>
    </submittedName>
</protein>
<reference evidence="2 3" key="1">
    <citation type="journal article" date="2016" name="Nat. Commun.">
        <title>Thousands of microbial genomes shed light on interconnected biogeochemical processes in an aquifer system.</title>
        <authorList>
            <person name="Anantharaman K."/>
            <person name="Brown C.T."/>
            <person name="Hug L.A."/>
            <person name="Sharon I."/>
            <person name="Castelle C.J."/>
            <person name="Probst A.J."/>
            <person name="Thomas B.C."/>
            <person name="Singh A."/>
            <person name="Wilkins M.J."/>
            <person name="Karaoz U."/>
            <person name="Brodie E.L."/>
            <person name="Williams K.H."/>
            <person name="Hubbard S.S."/>
            <person name="Banfield J.F."/>
        </authorList>
    </citation>
    <scope>NUCLEOTIDE SEQUENCE [LARGE SCALE GENOMIC DNA]</scope>
</reference>
<keyword evidence="1" id="KW-1133">Transmembrane helix</keyword>
<comment type="caution">
    <text evidence="2">The sequence shown here is derived from an EMBL/GenBank/DDBJ whole genome shotgun (WGS) entry which is preliminary data.</text>
</comment>
<organism evidence="2 3">
    <name type="scientific">Candidatus Yonathbacteria bacterium RIFCSPLOWO2_01_FULL_47_33b</name>
    <dbReference type="NCBI Taxonomy" id="1802727"/>
    <lineage>
        <taxon>Bacteria</taxon>
        <taxon>Candidatus Yonathiibacteriota</taxon>
    </lineage>
</organism>
<feature type="transmembrane region" description="Helical" evidence="1">
    <location>
        <begin position="12"/>
        <end position="31"/>
    </location>
</feature>
<dbReference type="AlphaFoldDB" id="A0A1G2SGC5"/>
<gene>
    <name evidence="2" type="ORF">A2937_02765</name>
</gene>
<dbReference type="EMBL" id="MHUW01000007">
    <property type="protein sequence ID" value="OHA84093.1"/>
    <property type="molecule type" value="Genomic_DNA"/>
</dbReference>
<evidence type="ECO:0000256" key="1">
    <source>
        <dbReference type="SAM" id="Phobius"/>
    </source>
</evidence>
<keyword evidence="1" id="KW-0812">Transmembrane</keyword>
<dbReference type="STRING" id="1802727.A2937_02765"/>
<proteinExistence type="predicted"/>